<evidence type="ECO:0008006" key="8">
    <source>
        <dbReference type="Google" id="ProtNLM"/>
    </source>
</evidence>
<accession>A0AA36E0J0</accession>
<dbReference type="SUPFAM" id="SSF101936">
    <property type="entry name" value="DNA-binding pseudobarrel domain"/>
    <property type="match status" value="1"/>
</dbReference>
<dbReference type="GO" id="GO:0005634">
    <property type="term" value="C:nucleus"/>
    <property type="evidence" value="ECO:0007669"/>
    <property type="project" value="UniProtKB-SubCell"/>
</dbReference>
<dbReference type="Gene3D" id="2.40.330.10">
    <property type="entry name" value="DNA-binding pseudobarrel domain"/>
    <property type="match status" value="1"/>
</dbReference>
<evidence type="ECO:0000313" key="7">
    <source>
        <dbReference type="Proteomes" id="UP001177003"/>
    </source>
</evidence>
<evidence type="ECO:0000256" key="5">
    <source>
        <dbReference type="ARBA" id="ARBA00023242"/>
    </source>
</evidence>
<protein>
    <recommendedName>
        <fullName evidence="8">B3 domain-containing protein</fullName>
    </recommendedName>
</protein>
<name>A0AA36E0J0_LACSI</name>
<evidence type="ECO:0000256" key="3">
    <source>
        <dbReference type="ARBA" id="ARBA00023125"/>
    </source>
</evidence>
<dbReference type="Pfam" id="PF03754">
    <property type="entry name" value="At2g31720-like"/>
    <property type="match status" value="1"/>
</dbReference>
<evidence type="ECO:0000256" key="2">
    <source>
        <dbReference type="ARBA" id="ARBA00023015"/>
    </source>
</evidence>
<sequence length="292" mass="34659">MGNLLAQNAKGRNKRAHSACMAFEEDDNDEYYLLAGEDEVENEAEREFYRKKIMELYEEKMKKFAREDALAEQIKCEERKKLCKRPTKKIKMQQPKPTTQIVSNQVTQQLKQFITNNEMNAVEERKRSKSTPTVEKNKKVEIVKNQITQELEEFITNKLKGTEAKAVIQKTLYRSDLKENQNRLSMPMKQLKPDEFLRKNEKEDLENGMELKVRLLGPRLEMHEEPMMLKMWRMNSTRNYVLKTNWNHFVMANKKDLEINKKIQVWSFRREEKLCFAIACLERDVDAQNNAA</sequence>
<keyword evidence="4" id="KW-0804">Transcription</keyword>
<proteinExistence type="predicted"/>
<gene>
    <name evidence="6" type="ORF">LSALG_LOCUS18556</name>
</gene>
<evidence type="ECO:0000256" key="1">
    <source>
        <dbReference type="ARBA" id="ARBA00004123"/>
    </source>
</evidence>
<keyword evidence="5" id="KW-0539">Nucleus</keyword>
<dbReference type="GO" id="GO:0003677">
    <property type="term" value="F:DNA binding"/>
    <property type="evidence" value="ECO:0007669"/>
    <property type="project" value="UniProtKB-KW"/>
</dbReference>
<evidence type="ECO:0000256" key="4">
    <source>
        <dbReference type="ARBA" id="ARBA00023163"/>
    </source>
</evidence>
<dbReference type="PANTHER" id="PTHR31541">
    <property type="entry name" value="B3 DOMAIN PLANT PROTEIN-RELATED"/>
    <property type="match status" value="1"/>
</dbReference>
<dbReference type="EMBL" id="OX465080">
    <property type="protein sequence ID" value="CAI9278709.1"/>
    <property type="molecule type" value="Genomic_DNA"/>
</dbReference>
<evidence type="ECO:0000313" key="6">
    <source>
        <dbReference type="EMBL" id="CAI9278709.1"/>
    </source>
</evidence>
<dbReference type="InterPro" id="IPR005508">
    <property type="entry name" value="At2g31720-like"/>
</dbReference>
<organism evidence="6 7">
    <name type="scientific">Lactuca saligna</name>
    <name type="common">Willowleaf lettuce</name>
    <dbReference type="NCBI Taxonomy" id="75948"/>
    <lineage>
        <taxon>Eukaryota</taxon>
        <taxon>Viridiplantae</taxon>
        <taxon>Streptophyta</taxon>
        <taxon>Embryophyta</taxon>
        <taxon>Tracheophyta</taxon>
        <taxon>Spermatophyta</taxon>
        <taxon>Magnoliopsida</taxon>
        <taxon>eudicotyledons</taxon>
        <taxon>Gunneridae</taxon>
        <taxon>Pentapetalae</taxon>
        <taxon>asterids</taxon>
        <taxon>campanulids</taxon>
        <taxon>Asterales</taxon>
        <taxon>Asteraceae</taxon>
        <taxon>Cichorioideae</taxon>
        <taxon>Cichorieae</taxon>
        <taxon>Lactucinae</taxon>
        <taxon>Lactuca</taxon>
    </lineage>
</organism>
<reference evidence="6" key="1">
    <citation type="submission" date="2023-04" db="EMBL/GenBank/DDBJ databases">
        <authorList>
            <person name="Vijverberg K."/>
            <person name="Xiong W."/>
            <person name="Schranz E."/>
        </authorList>
    </citation>
    <scope>NUCLEOTIDE SEQUENCE</scope>
</reference>
<dbReference type="InterPro" id="IPR015300">
    <property type="entry name" value="DNA-bd_pseudobarrel_sf"/>
</dbReference>
<dbReference type="Proteomes" id="UP001177003">
    <property type="component" value="Chromosome 4"/>
</dbReference>
<keyword evidence="2" id="KW-0805">Transcription regulation</keyword>
<keyword evidence="3" id="KW-0238">DNA-binding</keyword>
<keyword evidence="7" id="KW-1185">Reference proteome</keyword>
<dbReference type="AlphaFoldDB" id="A0AA36E0J0"/>
<dbReference type="PANTHER" id="PTHR31541:SF60">
    <property type="entry name" value="TF-B3 DOMAIN-CONTAINING PROTEIN"/>
    <property type="match status" value="1"/>
</dbReference>
<comment type="subcellular location">
    <subcellularLocation>
        <location evidence="1">Nucleus</location>
    </subcellularLocation>
</comment>